<dbReference type="EMBL" id="KI630420">
    <property type="protein sequence ID" value="EYU40178.1"/>
    <property type="molecule type" value="Genomic_DNA"/>
</dbReference>
<evidence type="ECO:0000256" key="7">
    <source>
        <dbReference type="SAM" id="SignalP"/>
    </source>
</evidence>
<dbReference type="Gene3D" id="3.30.200.20">
    <property type="entry name" value="Phosphorylase Kinase, domain 1"/>
    <property type="match status" value="1"/>
</dbReference>
<dbReference type="PANTHER" id="PTHR27003">
    <property type="entry name" value="OS07G0166700 PROTEIN"/>
    <property type="match status" value="1"/>
</dbReference>
<dbReference type="SMART" id="SM00220">
    <property type="entry name" value="S_TKc"/>
    <property type="match status" value="1"/>
</dbReference>
<keyword evidence="2" id="KW-0808">Transferase</keyword>
<dbReference type="eggNOG" id="KOG1187">
    <property type="taxonomic scope" value="Eukaryota"/>
</dbReference>
<name>A0A022RKA8_ERYGU</name>
<evidence type="ECO:0000256" key="1">
    <source>
        <dbReference type="ARBA" id="ARBA00022527"/>
    </source>
</evidence>
<dbReference type="STRING" id="4155.A0A022RKA8"/>
<dbReference type="FunFam" id="2.60.120.430:FF:000003">
    <property type="entry name" value="FERONIA receptor-like kinase"/>
    <property type="match status" value="1"/>
</dbReference>
<keyword evidence="4" id="KW-0418">Kinase</keyword>
<keyword evidence="10" id="KW-1185">Reference proteome</keyword>
<proteinExistence type="predicted"/>
<dbReference type="PROSITE" id="PS00107">
    <property type="entry name" value="PROTEIN_KINASE_ATP"/>
    <property type="match status" value="1"/>
</dbReference>
<feature type="binding site" evidence="6">
    <location>
        <position position="502"/>
    </location>
    <ligand>
        <name>ATP</name>
        <dbReference type="ChEBI" id="CHEBI:30616"/>
    </ligand>
</feature>
<keyword evidence="1" id="KW-0723">Serine/threonine-protein kinase</keyword>
<dbReference type="Proteomes" id="UP000030748">
    <property type="component" value="Unassembled WGS sequence"/>
</dbReference>
<dbReference type="AlphaFoldDB" id="A0A022RKA8"/>
<dbReference type="InterPro" id="IPR000719">
    <property type="entry name" value="Prot_kinase_dom"/>
</dbReference>
<feature type="signal peptide" evidence="7">
    <location>
        <begin position="1"/>
        <end position="26"/>
    </location>
</feature>
<dbReference type="CDD" id="cd14066">
    <property type="entry name" value="STKc_IRAK"/>
    <property type="match status" value="1"/>
</dbReference>
<dbReference type="GO" id="GO:0004714">
    <property type="term" value="F:transmembrane receptor protein tyrosine kinase activity"/>
    <property type="evidence" value="ECO:0007669"/>
    <property type="project" value="InterPro"/>
</dbReference>
<dbReference type="PANTHER" id="PTHR27003:SF467">
    <property type="entry name" value="PROTEIN KINASE DOMAIN-CONTAINING PROTEIN"/>
    <property type="match status" value="1"/>
</dbReference>
<keyword evidence="5 6" id="KW-0067">ATP-binding</keyword>
<evidence type="ECO:0000256" key="2">
    <source>
        <dbReference type="ARBA" id="ARBA00022679"/>
    </source>
</evidence>
<protein>
    <recommendedName>
        <fullName evidence="8">Protein kinase domain-containing protein</fullName>
    </recommendedName>
</protein>
<dbReference type="GO" id="GO:0005524">
    <property type="term" value="F:ATP binding"/>
    <property type="evidence" value="ECO:0007669"/>
    <property type="project" value="UniProtKB-UniRule"/>
</dbReference>
<dbReference type="GO" id="GO:0005886">
    <property type="term" value="C:plasma membrane"/>
    <property type="evidence" value="ECO:0000318"/>
    <property type="project" value="GO_Central"/>
</dbReference>
<gene>
    <name evidence="9" type="ORF">MIMGU_mgv1a027061mg</name>
</gene>
<dbReference type="GO" id="GO:0004672">
    <property type="term" value="F:protein kinase activity"/>
    <property type="evidence" value="ECO:0000318"/>
    <property type="project" value="GO_Central"/>
</dbReference>
<dbReference type="Pfam" id="PF07714">
    <property type="entry name" value="PK_Tyr_Ser-Thr"/>
    <property type="match status" value="1"/>
</dbReference>
<dbReference type="InterPro" id="IPR008271">
    <property type="entry name" value="Ser/Thr_kinase_AS"/>
</dbReference>
<evidence type="ECO:0000256" key="6">
    <source>
        <dbReference type="PROSITE-ProRule" id="PRU10141"/>
    </source>
</evidence>
<accession>A0A022RKA8</accession>
<evidence type="ECO:0000256" key="4">
    <source>
        <dbReference type="ARBA" id="ARBA00022777"/>
    </source>
</evidence>
<evidence type="ECO:0000256" key="3">
    <source>
        <dbReference type="ARBA" id="ARBA00022741"/>
    </source>
</evidence>
<evidence type="ECO:0000259" key="8">
    <source>
        <dbReference type="PROSITE" id="PS50011"/>
    </source>
</evidence>
<keyword evidence="7" id="KW-0732">Signal</keyword>
<feature type="chain" id="PRO_5001507715" description="Protein kinase domain-containing protein" evidence="7">
    <location>
        <begin position="27"/>
        <end position="762"/>
    </location>
</feature>
<evidence type="ECO:0000313" key="10">
    <source>
        <dbReference type="Proteomes" id="UP000030748"/>
    </source>
</evidence>
<dbReference type="FunFam" id="3.30.200.20:FF:000039">
    <property type="entry name" value="receptor-like protein kinase FERONIA"/>
    <property type="match status" value="1"/>
</dbReference>
<sequence length="762" mass="85904">MQLHPISIPLLLLFFLNAFTLTSTTASNNNQATATSRFSINCGSFGTSAALNGKKWTGDSQPKSPPLLQIKGKSTTSSLIHKLISTDPIPYKTSRISHSQFSYVFQVNPGQKILRLHFNPSPYKGFKRFTDLFTVEAGRFVLLNNFSASLAAAALGVNSFSKEFCLSIEQNQGLNVTFSPTESTQSQDSTTYAFINGIEVISVPMHLSYFNEGGEKFGAAQVVGRKSVVYIDNGTALELIHRLNIKREFASSNDDFDDMFGMWGPPPKPKATEIDNLAWKKPVDVGFRYLVRIHFGDLGLKTVENFEIFINEMNVDTKMDVVKERDERSFFVWYRDYMVVMRGQKKEGKRDLSISIQSYDGFMIDENKIVKGFEIFKLSNPDNSLASPNAALLPPKESPPWIMQNILSVLGHRDAIVTVVIVILSVVNIIVYKMQDIWETSSTTEEENKPSARAERLCRRFSLAEIRSATENFSRALVIGRGGFGKVYRGLIDNGREYVAIKRLKSNSKQGKHEFLTEIETLSELRHINLVSLIGYCSERREMILVYEYMASGTLSDHLYKLEREGFSCSSLTWKQRLNICIGAGRGLDYLHTGHGVIHRDVKSSNILLDENFVAKVSDFGLAKHESRSKLQSHISTKVKGTFGYFDPYYYSTHKLTRKSDTYAYGVVLLEVLCGRPALDPMVGEDKYLLTKWARNGISKGEVDQIVDSSLVEEISPHSLKVFVEIVEMCLHDEPKKRPRMSQVVVRLEFALEQQDNIIISS</sequence>
<keyword evidence="3 6" id="KW-0547">Nucleotide-binding</keyword>
<dbReference type="Gene3D" id="1.10.510.10">
    <property type="entry name" value="Transferase(Phosphotransferase) domain 1"/>
    <property type="match status" value="1"/>
</dbReference>
<dbReference type="GO" id="GO:0004674">
    <property type="term" value="F:protein serine/threonine kinase activity"/>
    <property type="evidence" value="ECO:0007669"/>
    <property type="project" value="UniProtKB-KW"/>
</dbReference>
<evidence type="ECO:0000313" key="9">
    <source>
        <dbReference type="EMBL" id="EYU40178.1"/>
    </source>
</evidence>
<dbReference type="Gene3D" id="2.60.120.430">
    <property type="entry name" value="Galactose-binding lectin"/>
    <property type="match status" value="1"/>
</dbReference>
<feature type="domain" description="Protein kinase" evidence="8">
    <location>
        <begin position="473"/>
        <end position="751"/>
    </location>
</feature>
<dbReference type="SUPFAM" id="SSF56112">
    <property type="entry name" value="Protein kinase-like (PK-like)"/>
    <property type="match status" value="1"/>
</dbReference>
<dbReference type="InterPro" id="IPR011009">
    <property type="entry name" value="Kinase-like_dom_sf"/>
</dbReference>
<dbReference type="InterPro" id="IPR001245">
    <property type="entry name" value="Ser-Thr/Tyr_kinase_cat_dom"/>
</dbReference>
<organism evidence="9 10">
    <name type="scientific">Erythranthe guttata</name>
    <name type="common">Yellow monkey flower</name>
    <name type="synonym">Mimulus guttatus</name>
    <dbReference type="NCBI Taxonomy" id="4155"/>
    <lineage>
        <taxon>Eukaryota</taxon>
        <taxon>Viridiplantae</taxon>
        <taxon>Streptophyta</taxon>
        <taxon>Embryophyta</taxon>
        <taxon>Tracheophyta</taxon>
        <taxon>Spermatophyta</taxon>
        <taxon>Magnoliopsida</taxon>
        <taxon>eudicotyledons</taxon>
        <taxon>Gunneridae</taxon>
        <taxon>Pentapetalae</taxon>
        <taxon>asterids</taxon>
        <taxon>lamiids</taxon>
        <taxon>Lamiales</taxon>
        <taxon>Phrymaceae</taxon>
        <taxon>Erythranthe</taxon>
    </lineage>
</organism>
<feature type="non-terminal residue" evidence="9">
    <location>
        <position position="762"/>
    </location>
</feature>
<dbReference type="InterPro" id="IPR045272">
    <property type="entry name" value="ANXUR1/2-like"/>
</dbReference>
<reference evidence="9 10" key="1">
    <citation type="journal article" date="2013" name="Proc. Natl. Acad. Sci. U.S.A.">
        <title>Fine-scale variation in meiotic recombination in Mimulus inferred from population shotgun sequencing.</title>
        <authorList>
            <person name="Hellsten U."/>
            <person name="Wright K.M."/>
            <person name="Jenkins J."/>
            <person name="Shu S."/>
            <person name="Yuan Y."/>
            <person name="Wessler S.R."/>
            <person name="Schmutz J."/>
            <person name="Willis J.H."/>
            <person name="Rokhsar D.S."/>
        </authorList>
    </citation>
    <scope>NUCLEOTIDE SEQUENCE [LARGE SCALE GENOMIC DNA]</scope>
    <source>
        <strain evidence="10">cv. DUN x IM62</strain>
    </source>
</reference>
<dbReference type="PROSITE" id="PS50011">
    <property type="entry name" value="PROTEIN_KINASE_DOM"/>
    <property type="match status" value="1"/>
</dbReference>
<evidence type="ECO:0000256" key="5">
    <source>
        <dbReference type="ARBA" id="ARBA00022840"/>
    </source>
</evidence>
<dbReference type="InterPro" id="IPR017441">
    <property type="entry name" value="Protein_kinase_ATP_BS"/>
</dbReference>
<dbReference type="PROSITE" id="PS00108">
    <property type="entry name" value="PROTEIN_KINASE_ST"/>
    <property type="match status" value="1"/>
</dbReference>